<dbReference type="InterPro" id="IPR053214">
    <property type="entry name" value="LysM12-like"/>
</dbReference>
<dbReference type="Gene3D" id="3.10.50.10">
    <property type="match status" value="1"/>
</dbReference>
<dbReference type="CDD" id="cd00118">
    <property type="entry name" value="LysM"/>
    <property type="match status" value="2"/>
</dbReference>
<comment type="catalytic activity">
    <reaction evidence="1">
        <text>Random endo-hydrolysis of N-acetyl-beta-D-glucosaminide (1-&gt;4)-beta-linkages in chitin and chitodextrins.</text>
        <dbReference type="EC" id="3.2.1.14"/>
    </reaction>
</comment>
<dbReference type="InterPro" id="IPR018392">
    <property type="entry name" value="LysM"/>
</dbReference>
<name>A0A8H7CGZ4_9AGAR</name>
<dbReference type="AlphaFoldDB" id="A0A8H7CGZ4"/>
<dbReference type="SUPFAM" id="SSF48208">
    <property type="entry name" value="Six-hairpin glycosidases"/>
    <property type="match status" value="1"/>
</dbReference>
<dbReference type="CDD" id="cd02878">
    <property type="entry name" value="GH18_zymocin_alpha"/>
    <property type="match status" value="1"/>
</dbReference>
<gene>
    <name evidence="11" type="ORF">MSAN_02256600</name>
</gene>
<dbReference type="EMBL" id="JACAZH010000034">
    <property type="protein sequence ID" value="KAF7337314.1"/>
    <property type="molecule type" value="Genomic_DNA"/>
</dbReference>
<reference evidence="11" key="1">
    <citation type="submission" date="2020-05" db="EMBL/GenBank/DDBJ databases">
        <title>Mycena genomes resolve the evolution of fungal bioluminescence.</title>
        <authorList>
            <person name="Tsai I.J."/>
        </authorList>
    </citation>
    <scope>NUCLEOTIDE SEQUENCE</scope>
    <source>
        <strain evidence="11">160909Yilan</strain>
    </source>
</reference>
<dbReference type="InterPro" id="IPR001223">
    <property type="entry name" value="Glyco_hydro18_cat"/>
</dbReference>
<evidence type="ECO:0000256" key="7">
    <source>
        <dbReference type="ARBA" id="ARBA00023326"/>
    </source>
</evidence>
<evidence type="ECO:0000259" key="9">
    <source>
        <dbReference type="PROSITE" id="PS51782"/>
    </source>
</evidence>
<keyword evidence="2" id="KW-0147">Chitin-binding</keyword>
<dbReference type="SMART" id="SM00636">
    <property type="entry name" value="Glyco_18"/>
    <property type="match status" value="1"/>
</dbReference>
<comment type="caution">
    <text evidence="11">The sequence shown here is derived from an EMBL/GenBank/DDBJ whole genome shotgun (WGS) entry which is preliminary data.</text>
</comment>
<proteinExistence type="predicted"/>
<dbReference type="Gene3D" id="3.10.350.10">
    <property type="entry name" value="LysM domain"/>
    <property type="match status" value="2"/>
</dbReference>
<organism evidence="11 12">
    <name type="scientific">Mycena sanguinolenta</name>
    <dbReference type="NCBI Taxonomy" id="230812"/>
    <lineage>
        <taxon>Eukaryota</taxon>
        <taxon>Fungi</taxon>
        <taxon>Dikarya</taxon>
        <taxon>Basidiomycota</taxon>
        <taxon>Agaricomycotina</taxon>
        <taxon>Agaricomycetes</taxon>
        <taxon>Agaricomycetidae</taxon>
        <taxon>Agaricales</taxon>
        <taxon>Marasmiineae</taxon>
        <taxon>Mycenaceae</taxon>
        <taxon>Mycena</taxon>
    </lineage>
</organism>
<dbReference type="Pfam" id="PF01476">
    <property type="entry name" value="LysM"/>
    <property type="match status" value="2"/>
</dbReference>
<evidence type="ECO:0000256" key="2">
    <source>
        <dbReference type="ARBA" id="ARBA00022669"/>
    </source>
</evidence>
<dbReference type="Proteomes" id="UP000623467">
    <property type="component" value="Unassembled WGS sequence"/>
</dbReference>
<keyword evidence="7" id="KW-0624">Polysaccharide degradation</keyword>
<feature type="domain" description="LysM" evidence="9">
    <location>
        <begin position="6"/>
        <end position="51"/>
    </location>
</feature>
<dbReference type="PROSITE" id="PS01095">
    <property type="entry name" value="GH18_1"/>
    <property type="match status" value="1"/>
</dbReference>
<feature type="domain" description="GH18" evidence="10">
    <location>
        <begin position="209"/>
        <end position="564"/>
    </location>
</feature>
<feature type="domain" description="LysM" evidence="9">
    <location>
        <begin position="68"/>
        <end position="116"/>
    </location>
</feature>
<protein>
    <submittedName>
        <fullName evidence="11">Glycoside hydrolase family 18 protein</fullName>
    </submittedName>
</protein>
<dbReference type="PANTHER" id="PTHR47700">
    <property type="entry name" value="V CHITINASE, PUTATIVE (AFU_ORTHOLOGUE AFUA_6G13720)-RELATED"/>
    <property type="match status" value="1"/>
</dbReference>
<dbReference type="PROSITE" id="PS51910">
    <property type="entry name" value="GH18_2"/>
    <property type="match status" value="1"/>
</dbReference>
<dbReference type="GO" id="GO:0000272">
    <property type="term" value="P:polysaccharide catabolic process"/>
    <property type="evidence" value="ECO:0007669"/>
    <property type="project" value="UniProtKB-KW"/>
</dbReference>
<dbReference type="Gene3D" id="1.50.10.20">
    <property type="match status" value="1"/>
</dbReference>
<dbReference type="GO" id="GO:0008843">
    <property type="term" value="F:endochitinase activity"/>
    <property type="evidence" value="ECO:0007669"/>
    <property type="project" value="UniProtKB-EC"/>
</dbReference>
<evidence type="ECO:0000256" key="6">
    <source>
        <dbReference type="ARBA" id="ARBA00023295"/>
    </source>
</evidence>
<sequence length="940" mass="99518">MGSSCSTITVVSGDSCATLAARCGISAADFTTYNPSSTLCSTLAVGQKVCCTSGGLPVPVENADGSCANYTVVSGDTCNAIALSNDITVDDLETWNTDTWGWEGCDDLQLINICLSTGYPPMPPAVEGTVCGPQVPGTANPGANGNLSALNPCPLNACCDIWGQCGTTSDFCTPSASSTGAPGTAAPGTNGCISNCGTEIISSSAPAEFRSIAYFEAFNIQRSCLNMDVRQIDTTKYTHVHFAFLDLTSTFDVDISQYQDSFNDFVGLTGIKRVASFGGWAMSTDADTYDIFRDAVSTSANQKTFASNLVAFVNQYKLDGIDIDWEYPGEQDIPGIPADSADDGENLAAFLVVLKAALPSGVTLSIATPAGYWYLKAFPIATMVNSLDYMVYMTYDLHGQWDYDSAFDDPGCPAGSCLRSHVNLTETMNAFSMITKAGVPSNKLIVGVASYGRSFQMTTAGCTGPLCTFTGPSSGATPGPCTATAGYIANAEINQIISNGGVQTFHDDESDSDILVYNSVQWVAYMDDDTKASRTSTYKGLNMGGTSDWAVDLQAYVSAYVPPPVRNPCTQVQDWVTNWGTYLVDNYYQPFTPLECGCLPDIPEEWETPVAWEAVTNWVWASGNTDGGTVLGGSEFIESGSGESLPEPTAAEFGGGNDDILWAALAWMKYYQFWAGNGGSGKNLDFLLSSAQTFIDSVASTISDDPCPGGVLWKPSNVKGPSKNTITNALFIHASTMYYIITGTTSYLTQAESVWTWMQTNGNERSDGIYFDGPVSAPNACGAGGPTSLYTYNSGEMLAAAGALYTATGNKDYLTSGNMTLNAVTTSSDFNTNGILTEPTCDSNGCSGNDNAWTFKGITMRGIQYFLDAANDDDITTLYSAWIGFQVAAITKNAQKSNGDVGNVWYQSANQIYNPSSLAMAISAGNVAVKYGANDGTFTC</sequence>
<dbReference type="SMART" id="SM00257">
    <property type="entry name" value="LysM"/>
    <property type="match status" value="2"/>
</dbReference>
<evidence type="ECO:0000259" key="10">
    <source>
        <dbReference type="PROSITE" id="PS51910"/>
    </source>
</evidence>
<dbReference type="GO" id="GO:0008061">
    <property type="term" value="F:chitin binding"/>
    <property type="evidence" value="ECO:0007669"/>
    <property type="project" value="UniProtKB-KW"/>
</dbReference>
<dbReference type="GO" id="GO:0006032">
    <property type="term" value="P:chitin catabolic process"/>
    <property type="evidence" value="ECO:0007669"/>
    <property type="project" value="UniProtKB-KW"/>
</dbReference>
<dbReference type="InterPro" id="IPR029070">
    <property type="entry name" value="Chitinase_insertion_sf"/>
</dbReference>
<evidence type="ECO:0000256" key="5">
    <source>
        <dbReference type="ARBA" id="ARBA00023277"/>
    </source>
</evidence>
<dbReference type="InterPro" id="IPR005198">
    <property type="entry name" value="Glyco_hydro_76"/>
</dbReference>
<dbReference type="InterPro" id="IPR036779">
    <property type="entry name" value="LysM_dom_sf"/>
</dbReference>
<accession>A0A8H7CGZ4</accession>
<dbReference type="PROSITE" id="PS51782">
    <property type="entry name" value="LYSM"/>
    <property type="match status" value="2"/>
</dbReference>
<keyword evidence="6 8" id="KW-0326">Glycosidase</keyword>
<dbReference type="CDD" id="cd00035">
    <property type="entry name" value="ChtBD1"/>
    <property type="match status" value="1"/>
</dbReference>
<keyword evidence="3 8" id="KW-0378">Hydrolase</keyword>
<dbReference type="Pfam" id="PF03663">
    <property type="entry name" value="Glyco_hydro_76"/>
    <property type="match status" value="1"/>
</dbReference>
<dbReference type="Gene3D" id="3.20.20.80">
    <property type="entry name" value="Glycosidases"/>
    <property type="match status" value="1"/>
</dbReference>
<dbReference type="InterPro" id="IPR036861">
    <property type="entry name" value="Endochitinase-like_sf"/>
</dbReference>
<dbReference type="SUPFAM" id="SSF57016">
    <property type="entry name" value="Plant lectins/antimicrobial peptides"/>
    <property type="match status" value="1"/>
</dbReference>
<evidence type="ECO:0000256" key="1">
    <source>
        <dbReference type="ARBA" id="ARBA00000822"/>
    </source>
</evidence>
<evidence type="ECO:0000256" key="8">
    <source>
        <dbReference type="RuleBase" id="RU000489"/>
    </source>
</evidence>
<evidence type="ECO:0000256" key="3">
    <source>
        <dbReference type="ARBA" id="ARBA00022801"/>
    </source>
</evidence>
<keyword evidence="12" id="KW-1185">Reference proteome</keyword>
<dbReference type="Gene3D" id="3.30.60.10">
    <property type="entry name" value="Endochitinase-like"/>
    <property type="match status" value="1"/>
</dbReference>
<evidence type="ECO:0000313" key="11">
    <source>
        <dbReference type="EMBL" id="KAF7337314.1"/>
    </source>
</evidence>
<evidence type="ECO:0000313" key="12">
    <source>
        <dbReference type="Proteomes" id="UP000623467"/>
    </source>
</evidence>
<dbReference type="Pfam" id="PF00704">
    <property type="entry name" value="Glyco_hydro_18"/>
    <property type="match status" value="1"/>
</dbReference>
<dbReference type="OrthoDB" id="73875at2759"/>
<dbReference type="Pfam" id="PF00187">
    <property type="entry name" value="Chitin_bind_1"/>
    <property type="match status" value="1"/>
</dbReference>
<keyword evidence="5" id="KW-0119">Carbohydrate metabolism</keyword>
<keyword evidence="4" id="KW-0146">Chitin degradation</keyword>
<dbReference type="PANTHER" id="PTHR47700:SF2">
    <property type="entry name" value="CHITINASE"/>
    <property type="match status" value="1"/>
</dbReference>
<dbReference type="SUPFAM" id="SSF54106">
    <property type="entry name" value="LysM domain"/>
    <property type="match status" value="2"/>
</dbReference>
<dbReference type="InterPro" id="IPR011583">
    <property type="entry name" value="Chitinase_II/V-like_cat"/>
</dbReference>
<dbReference type="SUPFAM" id="SSF51445">
    <property type="entry name" value="(Trans)glycosidases"/>
    <property type="match status" value="1"/>
</dbReference>
<evidence type="ECO:0000256" key="4">
    <source>
        <dbReference type="ARBA" id="ARBA00023024"/>
    </source>
</evidence>
<dbReference type="InterPro" id="IPR008928">
    <property type="entry name" value="6-hairpin_glycosidase_sf"/>
</dbReference>
<dbReference type="InterPro" id="IPR017853">
    <property type="entry name" value="GH"/>
</dbReference>
<dbReference type="InterPro" id="IPR001002">
    <property type="entry name" value="Chitin-bd_1"/>
</dbReference>
<dbReference type="SUPFAM" id="SSF54556">
    <property type="entry name" value="Chitinase insertion domain"/>
    <property type="match status" value="1"/>
</dbReference>
<dbReference type="InterPro" id="IPR001579">
    <property type="entry name" value="Glyco_hydro_18_chit_AS"/>
</dbReference>